<sequence length="347" mass="40220">MVLSPTNLNDEMSLQMKTDWKEQQLTEKNNGFLPNLNVAEGAMQNLLKEITVLEDVLDRSDDEDDVFSENPQNDFLHKDTSEEESEYGQDPQSDEQGEQEADIVHEDAQESTSLQFAEKNSPELCQESMFFNVNYWNTKMDLQLQELRADDIGWMDKINNIIEKINVTETTVKSLLNEVISLEEQTEMLADQDLDPSQGIYIEAGVCNEAHELKEKFIERMEDFCKDMALLNRKLRMYQMQDGNTDSEYSPEEMDTEEMEPQLLQAPPPALGQNSPPRVTAWKCALRIFVMFYVLVFTGLSCYILFFDATFVFERVLPRMLGRRTMWELREIIAPFLNLEVEDLLPS</sequence>
<evidence type="ECO:0000256" key="5">
    <source>
        <dbReference type="ARBA" id="ARBA00023136"/>
    </source>
</evidence>
<dbReference type="AlphaFoldDB" id="A0A8C9A3J6"/>
<evidence type="ECO:0000313" key="10">
    <source>
        <dbReference type="Proteomes" id="UP000694414"/>
    </source>
</evidence>
<keyword evidence="10" id="KW-1185">Reference proteome</keyword>
<evidence type="ECO:0000256" key="8">
    <source>
        <dbReference type="SAM" id="Phobius"/>
    </source>
</evidence>
<accession>A0A8C9A3J6</accession>
<evidence type="ECO:0000256" key="4">
    <source>
        <dbReference type="ARBA" id="ARBA00023054"/>
    </source>
</evidence>
<dbReference type="Pfam" id="PF14992">
    <property type="entry name" value="TMCO5"/>
    <property type="match status" value="1"/>
</dbReference>
<proteinExistence type="predicted"/>
<dbReference type="GO" id="GO:0016020">
    <property type="term" value="C:membrane"/>
    <property type="evidence" value="ECO:0007669"/>
    <property type="project" value="UniProtKB-SubCell"/>
</dbReference>
<reference evidence="9" key="2">
    <citation type="submission" date="2025-09" db="UniProtKB">
        <authorList>
            <consortium name="Ensembl"/>
        </authorList>
    </citation>
    <scope>IDENTIFICATION</scope>
</reference>
<reference evidence="9" key="1">
    <citation type="submission" date="2025-08" db="UniProtKB">
        <authorList>
            <consortium name="Ensembl"/>
        </authorList>
    </citation>
    <scope>IDENTIFICATION</scope>
</reference>
<dbReference type="GeneTree" id="ENSGT00940000153380"/>
<evidence type="ECO:0000256" key="3">
    <source>
        <dbReference type="ARBA" id="ARBA00022989"/>
    </source>
</evidence>
<feature type="transmembrane region" description="Helical" evidence="8">
    <location>
        <begin position="288"/>
        <end position="313"/>
    </location>
</feature>
<keyword evidence="2 8" id="KW-0812">Transmembrane</keyword>
<dbReference type="InterPro" id="IPR026617">
    <property type="entry name" value="SMCO2/5"/>
</dbReference>
<feature type="region of interest" description="Disordered" evidence="7">
    <location>
        <begin position="61"/>
        <end position="119"/>
    </location>
</feature>
<protein>
    <submittedName>
        <fullName evidence="9">Single-pass membrane protein with coiled-coil domains 2</fullName>
    </submittedName>
</protein>
<keyword evidence="4 6" id="KW-0175">Coiled coil</keyword>
<comment type="subcellular location">
    <subcellularLocation>
        <location evidence="1">Membrane</location>
        <topology evidence="1">Single-pass membrane protein</topology>
    </subcellularLocation>
</comment>
<keyword evidence="5 8" id="KW-0472">Membrane</keyword>
<evidence type="ECO:0000313" key="9">
    <source>
        <dbReference type="Ensembl" id="ENSPSMP00000024002.1"/>
    </source>
</evidence>
<evidence type="ECO:0000256" key="6">
    <source>
        <dbReference type="SAM" id="Coils"/>
    </source>
</evidence>
<dbReference type="PANTHER" id="PTHR22422">
    <property type="entry name" value="TRANSMEMBRANE AND COILED-COIL DOMAIN-CONTAINING PROTEIN 5B-RELATED"/>
    <property type="match status" value="1"/>
</dbReference>
<organism evidence="9 10">
    <name type="scientific">Prolemur simus</name>
    <name type="common">Greater bamboo lemur</name>
    <name type="synonym">Hapalemur simus</name>
    <dbReference type="NCBI Taxonomy" id="1328070"/>
    <lineage>
        <taxon>Eukaryota</taxon>
        <taxon>Metazoa</taxon>
        <taxon>Chordata</taxon>
        <taxon>Craniata</taxon>
        <taxon>Vertebrata</taxon>
        <taxon>Euteleostomi</taxon>
        <taxon>Mammalia</taxon>
        <taxon>Eutheria</taxon>
        <taxon>Euarchontoglires</taxon>
        <taxon>Primates</taxon>
        <taxon>Strepsirrhini</taxon>
        <taxon>Lemuriformes</taxon>
        <taxon>Lemuridae</taxon>
        <taxon>Prolemur</taxon>
    </lineage>
</organism>
<name>A0A8C9A3J6_PROSS</name>
<dbReference type="Proteomes" id="UP000694414">
    <property type="component" value="Unplaced"/>
</dbReference>
<evidence type="ECO:0000256" key="2">
    <source>
        <dbReference type="ARBA" id="ARBA00022692"/>
    </source>
</evidence>
<keyword evidence="3 8" id="KW-1133">Transmembrane helix</keyword>
<gene>
    <name evidence="9" type="primary">SMCO2</name>
</gene>
<evidence type="ECO:0000256" key="7">
    <source>
        <dbReference type="SAM" id="MobiDB-lite"/>
    </source>
</evidence>
<dbReference type="Ensembl" id="ENSPSMT00000027855.1">
    <property type="protein sequence ID" value="ENSPSMP00000024002.1"/>
    <property type="gene ID" value="ENSPSMG00000016935.1"/>
</dbReference>
<feature type="compositionally biased region" description="Acidic residues" evidence="7">
    <location>
        <begin position="81"/>
        <end position="101"/>
    </location>
</feature>
<dbReference type="PANTHER" id="PTHR22422:SF5">
    <property type="entry name" value="SINGLE-PASS MEMBRANE AND COILED-COIL DOMAIN-CONTAINING PROTEIN 2"/>
    <property type="match status" value="1"/>
</dbReference>
<evidence type="ECO:0000256" key="1">
    <source>
        <dbReference type="ARBA" id="ARBA00004167"/>
    </source>
</evidence>
<feature type="coiled-coil region" evidence="6">
    <location>
        <begin position="165"/>
        <end position="192"/>
    </location>
</feature>